<protein>
    <submittedName>
        <fullName evidence="1">Uncharacterized protein</fullName>
    </submittedName>
</protein>
<dbReference type="EMBL" id="CP182909">
    <property type="protein sequence ID" value="XPM65621.1"/>
    <property type="molecule type" value="Genomic_DNA"/>
</dbReference>
<gene>
    <name evidence="1" type="ORF">BH720_008280</name>
</gene>
<proteinExistence type="predicted"/>
<name>A0ACD5GZ27_9CYAN</name>
<organism evidence="1 2">
    <name type="scientific">Desertifilum tharense IPPAS B-1220</name>
    <dbReference type="NCBI Taxonomy" id="1781255"/>
    <lineage>
        <taxon>Bacteria</taxon>
        <taxon>Bacillati</taxon>
        <taxon>Cyanobacteriota</taxon>
        <taxon>Cyanophyceae</taxon>
        <taxon>Desertifilales</taxon>
        <taxon>Desertifilaceae</taxon>
        <taxon>Desertifilum</taxon>
    </lineage>
</organism>
<evidence type="ECO:0000313" key="1">
    <source>
        <dbReference type="EMBL" id="XPM65621.1"/>
    </source>
</evidence>
<keyword evidence="2" id="KW-1185">Reference proteome</keyword>
<reference evidence="1 2" key="1">
    <citation type="journal article" date="2016" name="Genome Announc.">
        <title>Draft Genome Sequence of the Thermotolerant Cyanobacterium Desertifilum sp. IPPAS B-1220.</title>
        <authorList>
            <person name="Mironov K.S."/>
            <person name="Sinetova M.A."/>
            <person name="Bolatkhan K."/>
            <person name="Zayadan B.K."/>
            <person name="Ustinova V.V."/>
            <person name="Kupriyanova E.V."/>
            <person name="Skrypnik A.N."/>
            <person name="Gogoleva N.E."/>
            <person name="Gogolev Y.V."/>
            <person name="Los D.A."/>
        </authorList>
    </citation>
    <scope>NUCLEOTIDE SEQUENCE [LARGE SCALE GENOMIC DNA]</scope>
    <source>
        <strain evidence="1 2">IPPAS B-1220</strain>
    </source>
</reference>
<sequence>MHSFPPPPHSPILFPTRNSELGTLHSFPPLSSHSALSTLHSALREALSTLSPTLNTKRGDNPLFVYDLLLSLLLSSKLLFWQVRHE</sequence>
<accession>A0ACD5GZ27</accession>
<evidence type="ECO:0000313" key="2">
    <source>
        <dbReference type="Proteomes" id="UP000095472"/>
    </source>
</evidence>
<dbReference type="Proteomes" id="UP000095472">
    <property type="component" value="Chromosome"/>
</dbReference>